<reference evidence="1 2" key="1">
    <citation type="submission" date="2018-06" db="EMBL/GenBank/DDBJ databases">
        <title>Comparative genomics reveals the genomic features of Rhizophagus irregularis, R. cerebriforme, R. diaphanum and Gigaspora rosea, and their symbiotic lifestyle signature.</title>
        <authorList>
            <person name="Morin E."/>
            <person name="San Clemente H."/>
            <person name="Chen E.C.H."/>
            <person name="De La Providencia I."/>
            <person name="Hainaut M."/>
            <person name="Kuo A."/>
            <person name="Kohler A."/>
            <person name="Murat C."/>
            <person name="Tang N."/>
            <person name="Roy S."/>
            <person name="Loubradou J."/>
            <person name="Henrissat B."/>
            <person name="Grigoriev I.V."/>
            <person name="Corradi N."/>
            <person name="Roux C."/>
            <person name="Martin F.M."/>
        </authorList>
    </citation>
    <scope>NUCLEOTIDE SEQUENCE [LARGE SCALE GENOMIC DNA]</scope>
    <source>
        <strain evidence="1 2">DAOM 227022</strain>
    </source>
</reference>
<name>A0A397SCB1_9GLOM</name>
<dbReference type="EMBL" id="QKYT01000725">
    <property type="protein sequence ID" value="RIA81945.1"/>
    <property type="molecule type" value="Genomic_DNA"/>
</dbReference>
<evidence type="ECO:0000313" key="1">
    <source>
        <dbReference type="EMBL" id="RIA81945.1"/>
    </source>
</evidence>
<accession>A0A397SCB1</accession>
<evidence type="ECO:0000313" key="2">
    <source>
        <dbReference type="Proteomes" id="UP000265703"/>
    </source>
</evidence>
<keyword evidence="2" id="KW-1185">Reference proteome</keyword>
<organism evidence="1 2">
    <name type="scientific">Glomus cerebriforme</name>
    <dbReference type="NCBI Taxonomy" id="658196"/>
    <lineage>
        <taxon>Eukaryota</taxon>
        <taxon>Fungi</taxon>
        <taxon>Fungi incertae sedis</taxon>
        <taxon>Mucoromycota</taxon>
        <taxon>Glomeromycotina</taxon>
        <taxon>Glomeromycetes</taxon>
        <taxon>Glomerales</taxon>
        <taxon>Glomeraceae</taxon>
        <taxon>Glomus</taxon>
    </lineage>
</organism>
<dbReference type="AlphaFoldDB" id="A0A397SCB1"/>
<sequence>MISVLYALHPEWKEKMILCIFSSMLESERISFSSSLDFQIKIFSNNSFSFLVNFSSVQILGIRKRFLDFILIIKIGNLVNFEVITLKLSFQNLSRNKLFKEWEFSINLSDSSIISSSHSSSKLCPSKIYHYIGDTPFDEFNNPIENSTARDICSFFRWKDRMFRFINEGFHLGDIVIKKVDKLAKLTEGLYNSILYEKLDLNLDVNNYYLVRLVSHFDSSPVQGQEG</sequence>
<protein>
    <submittedName>
        <fullName evidence="1">Uncharacterized protein</fullName>
    </submittedName>
</protein>
<comment type="caution">
    <text evidence="1">The sequence shown here is derived from an EMBL/GenBank/DDBJ whole genome shotgun (WGS) entry which is preliminary data.</text>
</comment>
<proteinExistence type="predicted"/>
<gene>
    <name evidence="1" type="ORF">C1645_836163</name>
</gene>
<dbReference type="Proteomes" id="UP000265703">
    <property type="component" value="Unassembled WGS sequence"/>
</dbReference>